<name>A0A938BIX5_9BACT</name>
<feature type="repeat" description="NHL" evidence="4">
    <location>
        <begin position="115"/>
        <end position="161"/>
    </location>
</feature>
<evidence type="ECO:0000256" key="2">
    <source>
        <dbReference type="ARBA" id="ARBA00022737"/>
    </source>
</evidence>
<organism evidence="5 6">
    <name type="scientific">Candidatus Tanganyikabacteria bacterium</name>
    <dbReference type="NCBI Taxonomy" id="2961651"/>
    <lineage>
        <taxon>Bacteria</taxon>
        <taxon>Bacillati</taxon>
        <taxon>Candidatus Sericytochromatia</taxon>
        <taxon>Candidatus Tanganyikabacteria</taxon>
    </lineage>
</organism>
<keyword evidence="3" id="KW-0325">Glycoprotein</keyword>
<reference evidence="5 6" key="1">
    <citation type="submission" date="2019-03" db="EMBL/GenBank/DDBJ databases">
        <title>Lake Tanganyika Metagenome-Assembled Genomes (MAGs).</title>
        <authorList>
            <person name="Tran P."/>
        </authorList>
    </citation>
    <scope>NUCLEOTIDE SEQUENCE [LARGE SCALE GENOMIC DNA]</scope>
    <source>
        <strain evidence="5">K_DeepCast_65m_m2_236</strain>
    </source>
</reference>
<dbReference type="Gene3D" id="2.120.10.30">
    <property type="entry name" value="TolB, C-terminal domain"/>
    <property type="match status" value="1"/>
</dbReference>
<dbReference type="Pfam" id="PF17170">
    <property type="entry name" value="DUF5128"/>
    <property type="match status" value="1"/>
</dbReference>
<dbReference type="CDD" id="cd14958">
    <property type="entry name" value="NHL_PAL_like"/>
    <property type="match status" value="1"/>
</dbReference>
<dbReference type="EMBL" id="VGJX01000323">
    <property type="protein sequence ID" value="MBM3274772.1"/>
    <property type="molecule type" value="Genomic_DNA"/>
</dbReference>
<dbReference type="Proteomes" id="UP000703893">
    <property type="component" value="Unassembled WGS sequence"/>
</dbReference>
<dbReference type="SUPFAM" id="SSF63829">
    <property type="entry name" value="Calcium-dependent phosphotriesterase"/>
    <property type="match status" value="1"/>
</dbReference>
<evidence type="ECO:0000313" key="5">
    <source>
        <dbReference type="EMBL" id="MBM3274772.1"/>
    </source>
</evidence>
<evidence type="ECO:0000256" key="1">
    <source>
        <dbReference type="ARBA" id="ARBA00022729"/>
    </source>
</evidence>
<accession>A0A938BIX5</accession>
<keyword evidence="2" id="KW-0677">Repeat</keyword>
<protein>
    <submittedName>
        <fullName evidence="5">6-bladed beta-propeller</fullName>
    </submittedName>
</protein>
<keyword evidence="1" id="KW-0732">Signal</keyword>
<dbReference type="InterPro" id="IPR001258">
    <property type="entry name" value="NHL_repeat"/>
</dbReference>
<evidence type="ECO:0000256" key="3">
    <source>
        <dbReference type="ARBA" id="ARBA00023180"/>
    </source>
</evidence>
<sequence length="318" mass="33913">MWDKSWVAQLPKGRLWGSSAGAELDRDRNIWIAERCGAGSGANACGGKDVGPLVQIDPSGRYLKSIGSGVFLQPHGLHVDADGNVWATEYGSAPGSGKGHQVHKFSPDGKLLMSLGKAGVAGSGPDSFDGPTDVVVAPNGDIFIADGHSGKNNRIVKFTKEGRFIKEWGKQGSGPGEFSEPHCIAIDSRGRVIVCDRNNNRIQLFDQEGRFIDAWNQFGRPSGLFVGQDDTLLVIDSESRNVRGQRMYNPGVPRGIRIGSLNDGKVTEFIPDTAEPVGSTGGEGIVQIDGSIITFGSTGQCTTPEACMGVAQRRYVKK</sequence>
<dbReference type="PROSITE" id="PS51125">
    <property type="entry name" value="NHL"/>
    <property type="match status" value="2"/>
</dbReference>
<evidence type="ECO:0000313" key="6">
    <source>
        <dbReference type="Proteomes" id="UP000703893"/>
    </source>
</evidence>
<gene>
    <name evidence="5" type="ORF">FJZ00_06445</name>
</gene>
<evidence type="ECO:0000256" key="4">
    <source>
        <dbReference type="PROSITE-ProRule" id="PRU00504"/>
    </source>
</evidence>
<dbReference type="InterPro" id="IPR011042">
    <property type="entry name" value="6-blade_b-propeller_TolB-like"/>
</dbReference>
<feature type="repeat" description="NHL" evidence="4">
    <location>
        <begin position="172"/>
        <end position="208"/>
    </location>
</feature>
<comment type="caution">
    <text evidence="5">The sequence shown here is derived from an EMBL/GenBank/DDBJ whole genome shotgun (WGS) entry which is preliminary data.</text>
</comment>
<dbReference type="PANTHER" id="PTHR10680">
    <property type="entry name" value="PEPTIDYL-GLYCINE ALPHA-AMIDATING MONOOXYGENASE"/>
    <property type="match status" value="1"/>
</dbReference>
<dbReference type="AlphaFoldDB" id="A0A938BIX5"/>
<proteinExistence type="predicted"/>